<feature type="transmembrane region" description="Helical" evidence="1">
    <location>
        <begin position="587"/>
        <end position="609"/>
    </location>
</feature>
<dbReference type="Proteomes" id="UP000674179">
    <property type="component" value="Chromosome 35"/>
</dbReference>
<dbReference type="EMBL" id="JAFHKP010000035">
    <property type="protein sequence ID" value="KAG5467515.1"/>
    <property type="molecule type" value="Genomic_DNA"/>
</dbReference>
<feature type="chain" id="PRO_5032811465" evidence="2">
    <location>
        <begin position="32"/>
        <end position="658"/>
    </location>
</feature>
<evidence type="ECO:0000313" key="4">
    <source>
        <dbReference type="Proteomes" id="UP000674179"/>
    </source>
</evidence>
<organism evidence="3 4">
    <name type="scientific">Leishmania enriettii</name>
    <dbReference type="NCBI Taxonomy" id="5663"/>
    <lineage>
        <taxon>Eukaryota</taxon>
        <taxon>Discoba</taxon>
        <taxon>Euglenozoa</taxon>
        <taxon>Kinetoplastea</taxon>
        <taxon>Metakinetoplastina</taxon>
        <taxon>Trypanosomatida</taxon>
        <taxon>Trypanosomatidae</taxon>
        <taxon>Leishmaniinae</taxon>
        <taxon>Leishmania</taxon>
    </lineage>
</organism>
<evidence type="ECO:0000256" key="1">
    <source>
        <dbReference type="SAM" id="Phobius"/>
    </source>
</evidence>
<keyword evidence="4" id="KW-1185">Reference proteome</keyword>
<dbReference type="AlphaFoldDB" id="A0A836GZB6"/>
<keyword evidence="1" id="KW-0812">Transmembrane</keyword>
<evidence type="ECO:0000313" key="3">
    <source>
        <dbReference type="EMBL" id="KAG5467515.1"/>
    </source>
</evidence>
<proteinExistence type="predicted"/>
<keyword evidence="2" id="KW-0732">Signal</keyword>
<gene>
    <name evidence="3" type="ORF">CUR178_01159</name>
</gene>
<dbReference type="KEGG" id="lenr:94168444"/>
<accession>A0A836GZB6</accession>
<feature type="signal peptide" evidence="2">
    <location>
        <begin position="1"/>
        <end position="31"/>
    </location>
</feature>
<name>A0A836GZB6_LEIEN</name>
<comment type="caution">
    <text evidence="3">The sequence shown here is derived from an EMBL/GenBank/DDBJ whole genome shotgun (WGS) entry which is preliminary data.</text>
</comment>
<sequence>MARACRSAAMARHVAAAALLALLSVSVAVSAVSLLPLRGWHTMDVELVCRTAANRDPTVFSASVISAFSFYLKLDVATAHTASLYPLTVERMLDDDFVRTYYINATDKYTVSDSRGCVHTKGSFAKAEEVVMAQALKEILMVPFPRTYHSAVARDIDVKNYSTQFRMTLPLSLGGLGMAAVHEVSILTVTNWTVNLVPVTETVLSIEATAHSLVTNNCLFTIFFLGSNTASKPVPPPPSSCKGASSSSIRSLVAKSVSAARSSLQTVAGVAGAPALSLNASANSSVSASPSLSLSSVPPEDINPTMPDFPDEFTANVFVIMPSNKSILEIREAFSPDGGISYARVLLPVSSPRRHAYLYEWFIDSYNQMVYFSTKYASHNGQETNSSDMAEYFSGQESCQRIRMGYNMMARSVRSLLLYSPSVAPTFIGNQTVRNVPCGVWTVQANGFRVTWFWATTGYVDTTPFQTPESVRSGASAYSKLMRMTVEGQGGAPPLFPHHPFFPQGYAFPMADRSMACGVLGPGEGNMGCNDNHTRDSYLYIYDVASFVPYVRREDYTIPKACNSTKISGSIPSVLYHLTGITSGVEATLLVVIALLFALVSGCCVWCHFSRMVRHQQDELARLTWEIHLAESGNGTDGQDTAIVSAAGCGTDVKNSSS</sequence>
<dbReference type="OrthoDB" id="264546at2759"/>
<keyword evidence="1" id="KW-0472">Membrane</keyword>
<protein>
    <submittedName>
        <fullName evidence="3">Uncharacterized protein</fullName>
    </submittedName>
</protein>
<dbReference type="GeneID" id="94168444"/>
<dbReference type="RefSeq" id="XP_067689037.1">
    <property type="nucleotide sequence ID" value="XM_067832934.1"/>
</dbReference>
<keyword evidence="1" id="KW-1133">Transmembrane helix</keyword>
<evidence type="ECO:0000256" key="2">
    <source>
        <dbReference type="SAM" id="SignalP"/>
    </source>
</evidence>
<reference evidence="3 4" key="1">
    <citation type="submission" date="2021-02" db="EMBL/GenBank/DDBJ databases">
        <title>Leishmania (Mundinia) enrietti genome sequencing and assembly.</title>
        <authorList>
            <person name="Almutairi H."/>
            <person name="Gatherer D."/>
        </authorList>
    </citation>
    <scope>NUCLEOTIDE SEQUENCE [LARGE SCALE GENOMIC DNA]</scope>
    <source>
        <strain evidence="3">CUR178</strain>
    </source>
</reference>